<feature type="coiled-coil region" evidence="1">
    <location>
        <begin position="36"/>
        <end position="63"/>
    </location>
</feature>
<keyword evidence="3" id="KW-1185">Reference proteome</keyword>
<keyword evidence="1" id="KW-0175">Coiled coil</keyword>
<evidence type="ECO:0000256" key="1">
    <source>
        <dbReference type="SAM" id="Coils"/>
    </source>
</evidence>
<evidence type="ECO:0000313" key="3">
    <source>
        <dbReference type="Proteomes" id="UP000439903"/>
    </source>
</evidence>
<name>A0A8H4EHQ8_GIGMA</name>
<dbReference type="Proteomes" id="UP000439903">
    <property type="component" value="Unassembled WGS sequence"/>
</dbReference>
<gene>
    <name evidence="2" type="ORF">F8M41_022891</name>
</gene>
<accession>A0A8H4EHQ8</accession>
<sequence length="68" mass="8267">MELEKKYKDLNMKYRALKKDHDTGDDYYTESQHFLKRENAILNEELSKEIDKLKNKRETLSEVVYIIN</sequence>
<comment type="caution">
    <text evidence="2">The sequence shown here is derived from an EMBL/GenBank/DDBJ whole genome shotgun (WGS) entry which is preliminary data.</text>
</comment>
<proteinExistence type="predicted"/>
<organism evidence="2 3">
    <name type="scientific">Gigaspora margarita</name>
    <dbReference type="NCBI Taxonomy" id="4874"/>
    <lineage>
        <taxon>Eukaryota</taxon>
        <taxon>Fungi</taxon>
        <taxon>Fungi incertae sedis</taxon>
        <taxon>Mucoromycota</taxon>
        <taxon>Glomeromycotina</taxon>
        <taxon>Glomeromycetes</taxon>
        <taxon>Diversisporales</taxon>
        <taxon>Gigasporaceae</taxon>
        <taxon>Gigaspora</taxon>
    </lineage>
</organism>
<dbReference type="AlphaFoldDB" id="A0A8H4EHQ8"/>
<reference evidence="2 3" key="1">
    <citation type="journal article" date="2019" name="Environ. Microbiol.">
        <title>At the nexus of three kingdoms: the genome of the mycorrhizal fungus Gigaspora margarita provides insights into plant, endobacterial and fungal interactions.</title>
        <authorList>
            <person name="Venice F."/>
            <person name="Ghignone S."/>
            <person name="Salvioli di Fossalunga A."/>
            <person name="Amselem J."/>
            <person name="Novero M."/>
            <person name="Xianan X."/>
            <person name="Sedzielewska Toro K."/>
            <person name="Morin E."/>
            <person name="Lipzen A."/>
            <person name="Grigoriev I.V."/>
            <person name="Henrissat B."/>
            <person name="Martin F.M."/>
            <person name="Bonfante P."/>
        </authorList>
    </citation>
    <scope>NUCLEOTIDE SEQUENCE [LARGE SCALE GENOMIC DNA]</scope>
    <source>
        <strain evidence="2 3">BEG34</strain>
    </source>
</reference>
<evidence type="ECO:0000313" key="2">
    <source>
        <dbReference type="EMBL" id="KAF0484999.1"/>
    </source>
</evidence>
<dbReference type="OrthoDB" id="2468635at2759"/>
<dbReference type="EMBL" id="WTPW01000726">
    <property type="protein sequence ID" value="KAF0484999.1"/>
    <property type="molecule type" value="Genomic_DNA"/>
</dbReference>
<protein>
    <submittedName>
        <fullName evidence="2">Uncharacterized protein</fullName>
    </submittedName>
</protein>